<comment type="caution">
    <text evidence="10">The sequence shown here is derived from an EMBL/GenBank/DDBJ whole genome shotgun (WGS) entry which is preliminary data.</text>
</comment>
<dbReference type="GO" id="GO:0016740">
    <property type="term" value="F:transferase activity"/>
    <property type="evidence" value="ECO:0007669"/>
    <property type="project" value="UniProtKB-KW"/>
</dbReference>
<dbReference type="EC" id="2.-.-.-" evidence="10"/>
<proteinExistence type="predicted"/>
<keyword evidence="3 6" id="KW-0133">Cell shape</keyword>
<evidence type="ECO:0000256" key="4">
    <source>
        <dbReference type="ARBA" id="ARBA00022984"/>
    </source>
</evidence>
<dbReference type="SUPFAM" id="SSF141523">
    <property type="entry name" value="L,D-transpeptidase catalytic domain-like"/>
    <property type="match status" value="1"/>
</dbReference>
<dbReference type="CDD" id="cd16913">
    <property type="entry name" value="YkuD_like"/>
    <property type="match status" value="1"/>
</dbReference>
<dbReference type="Pfam" id="PF03734">
    <property type="entry name" value="YkuD"/>
    <property type="match status" value="1"/>
</dbReference>
<evidence type="ECO:0000256" key="3">
    <source>
        <dbReference type="ARBA" id="ARBA00022960"/>
    </source>
</evidence>
<name>A0ABD6FJU8_9PSEU</name>
<evidence type="ECO:0000256" key="2">
    <source>
        <dbReference type="ARBA" id="ARBA00022679"/>
    </source>
</evidence>
<evidence type="ECO:0000256" key="1">
    <source>
        <dbReference type="ARBA" id="ARBA00004752"/>
    </source>
</evidence>
<dbReference type="PROSITE" id="PS52029">
    <property type="entry name" value="LD_TPASE"/>
    <property type="match status" value="1"/>
</dbReference>
<feature type="active site" description="Nucleophile" evidence="6">
    <location>
        <position position="276"/>
    </location>
</feature>
<evidence type="ECO:0000256" key="8">
    <source>
        <dbReference type="SAM" id="Phobius"/>
    </source>
</evidence>
<dbReference type="GO" id="GO:0008360">
    <property type="term" value="P:regulation of cell shape"/>
    <property type="evidence" value="ECO:0007669"/>
    <property type="project" value="UniProtKB-UniRule"/>
</dbReference>
<organism evidence="10 11">
    <name type="scientific">Thermocrispum agreste</name>
    <dbReference type="NCBI Taxonomy" id="37925"/>
    <lineage>
        <taxon>Bacteria</taxon>
        <taxon>Bacillati</taxon>
        <taxon>Actinomycetota</taxon>
        <taxon>Actinomycetes</taxon>
        <taxon>Pseudonocardiales</taxon>
        <taxon>Pseudonocardiaceae</taxon>
        <taxon>Thermocrispum</taxon>
    </lineage>
</organism>
<feature type="active site" description="Proton donor/acceptor" evidence="6">
    <location>
        <position position="260"/>
    </location>
</feature>
<dbReference type="InterPro" id="IPR005490">
    <property type="entry name" value="LD_TPept_cat_dom"/>
</dbReference>
<evidence type="ECO:0000313" key="10">
    <source>
        <dbReference type="EMBL" id="MFO7193611.1"/>
    </source>
</evidence>
<keyword evidence="4 6" id="KW-0573">Peptidoglycan synthesis</keyword>
<protein>
    <submittedName>
        <fullName evidence="10">L,D-transpeptidase</fullName>
        <ecNumber evidence="10">2.-.-.-</ecNumber>
    </submittedName>
</protein>
<keyword evidence="8" id="KW-1133">Transmembrane helix</keyword>
<comment type="pathway">
    <text evidence="1 6">Cell wall biogenesis; peptidoglycan biosynthesis.</text>
</comment>
<reference evidence="10 11" key="1">
    <citation type="journal article" date="2021" name="BMC Genomics">
        <title>Genome-resolved metagenome and metatranscriptome analyses of thermophilic composting reveal key bacterial players and their metabolic interactions.</title>
        <authorList>
            <person name="Braga L.P.P."/>
            <person name="Pereira R.V."/>
            <person name="Martins L.F."/>
            <person name="Moura L.M.S."/>
            <person name="Sanchez F.B."/>
            <person name="Patane J.S.L."/>
            <person name="da Silva A.M."/>
            <person name="Setubal J.C."/>
        </authorList>
    </citation>
    <scope>NUCLEOTIDE SEQUENCE [LARGE SCALE GENOMIC DNA]</scope>
    <source>
        <strain evidence="10">ZC4RG45</strain>
    </source>
</reference>
<gene>
    <name evidence="10" type="ORF">DIU77_015325</name>
</gene>
<feature type="transmembrane region" description="Helical" evidence="8">
    <location>
        <begin position="21"/>
        <end position="41"/>
    </location>
</feature>
<evidence type="ECO:0000256" key="5">
    <source>
        <dbReference type="ARBA" id="ARBA00023316"/>
    </source>
</evidence>
<dbReference type="InterPro" id="IPR038063">
    <property type="entry name" value="Transpep_catalytic_dom"/>
</dbReference>
<evidence type="ECO:0000259" key="9">
    <source>
        <dbReference type="PROSITE" id="PS52029"/>
    </source>
</evidence>
<feature type="region of interest" description="Disordered" evidence="7">
    <location>
        <begin position="46"/>
        <end position="79"/>
    </location>
</feature>
<dbReference type="Proteomes" id="UP000249324">
    <property type="component" value="Unassembled WGS sequence"/>
</dbReference>
<keyword evidence="5 6" id="KW-0961">Cell wall biogenesis/degradation</keyword>
<keyword evidence="2 10" id="KW-0808">Transferase</keyword>
<dbReference type="Gene3D" id="2.40.440.10">
    <property type="entry name" value="L,D-transpeptidase catalytic domain-like"/>
    <property type="match status" value="1"/>
</dbReference>
<dbReference type="GO" id="GO:0009252">
    <property type="term" value="P:peptidoglycan biosynthetic process"/>
    <property type="evidence" value="ECO:0007669"/>
    <property type="project" value="UniProtKB-KW"/>
</dbReference>
<keyword evidence="8" id="KW-0472">Membrane</keyword>
<keyword evidence="8" id="KW-0812">Transmembrane</keyword>
<evidence type="ECO:0000256" key="7">
    <source>
        <dbReference type="SAM" id="MobiDB-lite"/>
    </source>
</evidence>
<accession>A0ABD6FJU8</accession>
<evidence type="ECO:0000313" key="11">
    <source>
        <dbReference type="Proteomes" id="UP000249324"/>
    </source>
</evidence>
<dbReference type="AlphaFoldDB" id="A0ABD6FJU8"/>
<dbReference type="GO" id="GO:0071555">
    <property type="term" value="P:cell wall organization"/>
    <property type="evidence" value="ECO:0007669"/>
    <property type="project" value="UniProtKB-UniRule"/>
</dbReference>
<evidence type="ECO:0000256" key="6">
    <source>
        <dbReference type="PROSITE-ProRule" id="PRU01373"/>
    </source>
</evidence>
<feature type="domain" description="L,D-TPase catalytic" evidence="9">
    <location>
        <begin position="175"/>
        <end position="299"/>
    </location>
</feature>
<dbReference type="EMBL" id="QGUI02000242">
    <property type="protein sequence ID" value="MFO7193611.1"/>
    <property type="molecule type" value="Genomic_DNA"/>
</dbReference>
<sequence length="301" mass="31881">MAKHASARTKTARPTSLRANLLSALAGVLVVVVGVVGIMWLSTPPDSPAEAPSLPVAADAEKPSPAPKPSKQAGTAKPAALIESTTHTRLTGTMPDPDPQARTEGIIVHPRSMITIHQRPNGKPIGKIGPKQIGDTWLPVIGERNGWVHVLLPSKPNGSTGWLRANQVERAYTPYLIAVHLKSMRLELLEADKPGKRPEVIGQWDIGIGAPATPTPTGRTFLLGSMVDPSQNYSPVILPLGTHSDTLDTFGGGPGTVAIHTWPTDDVIGTATSHGCIRVPQDALRKLQEVPLGTLVLVDEQ</sequence>